<dbReference type="KEGG" id="fco:FCOL_06995"/>
<dbReference type="EMBL" id="CP003222">
    <property type="protein sequence ID" value="AEW86220.1"/>
    <property type="molecule type" value="Genomic_DNA"/>
</dbReference>
<dbReference type="Proteomes" id="UP000005638">
    <property type="component" value="Chromosome"/>
</dbReference>
<feature type="transmembrane region" description="Helical" evidence="1">
    <location>
        <begin position="12"/>
        <end position="31"/>
    </location>
</feature>
<name>G8X5I8_FLACA</name>
<accession>G8X5I8</accession>
<dbReference type="RefSeq" id="WP_014165495.1">
    <property type="nucleotide sequence ID" value="NC_016510.2"/>
</dbReference>
<organism evidence="2 3">
    <name type="scientific">Flavobacterium columnare (strain ATCC 49512 / CIP 103533 / TG 44/87)</name>
    <dbReference type="NCBI Taxonomy" id="1041826"/>
    <lineage>
        <taxon>Bacteria</taxon>
        <taxon>Pseudomonadati</taxon>
        <taxon>Bacteroidota</taxon>
        <taxon>Flavobacteriia</taxon>
        <taxon>Flavobacteriales</taxon>
        <taxon>Flavobacteriaceae</taxon>
        <taxon>Flavobacterium</taxon>
    </lineage>
</organism>
<reference evidence="2 3" key="1">
    <citation type="journal article" date="2012" name="J. Bacteriol.">
        <title>Genome Sequence of the Fish Pathogen Flavobacterium columnare ATCC 49512.</title>
        <authorList>
            <person name="Tekedar H.C."/>
            <person name="Karsi A."/>
            <person name="Gillaspy A.F."/>
            <person name="Dyer D.W."/>
            <person name="Benton N.R."/>
            <person name="Zaitshik J."/>
            <person name="Vamenta S."/>
            <person name="Banes M.M."/>
            <person name="Gulsoy N."/>
            <person name="Aboko-Cole M."/>
            <person name="Waldbieser G.C."/>
            <person name="Lawrence M.L."/>
        </authorList>
    </citation>
    <scope>NUCLEOTIDE SEQUENCE [LARGE SCALE GENOMIC DNA]</scope>
    <source>
        <strain evidence="3">ATCC 49512 / CIP 103533 / TG 44/87</strain>
    </source>
</reference>
<dbReference type="AlphaFoldDB" id="G8X5I8"/>
<keyword evidence="3" id="KW-1185">Reference proteome</keyword>
<gene>
    <name evidence="2" type="ordered locus">FCOL_06995</name>
</gene>
<keyword evidence="1" id="KW-1133">Transmembrane helix</keyword>
<evidence type="ECO:0000256" key="1">
    <source>
        <dbReference type="SAM" id="Phobius"/>
    </source>
</evidence>
<keyword evidence="1" id="KW-0812">Transmembrane</keyword>
<proteinExistence type="predicted"/>
<evidence type="ECO:0000313" key="3">
    <source>
        <dbReference type="Proteomes" id="UP000005638"/>
    </source>
</evidence>
<dbReference type="STRING" id="1041826.FCOL_06995"/>
<keyword evidence="1" id="KW-0472">Membrane</keyword>
<evidence type="ECO:0000313" key="2">
    <source>
        <dbReference type="EMBL" id="AEW86220.1"/>
    </source>
</evidence>
<dbReference type="HOGENOM" id="CLU_2232593_0_0_10"/>
<sequence length="105" mass="11713">MEAPKKTSKAKTIFSVIIFIGVLWYFFGGGMDKQVANDMQKIENQVATDAEKQYEIAKNGGDKMQTYVQAGLVAAAYLQAKDEVNYNKWKAIEKEEAKNAGMPVE</sequence>
<protein>
    <submittedName>
        <fullName evidence="2">Uncharacterized protein</fullName>
    </submittedName>
</protein>
<dbReference type="eggNOG" id="ENOG5033B6Z">
    <property type="taxonomic scope" value="Bacteria"/>
</dbReference>